<name>A0A7W8XPG3_9HYPH</name>
<dbReference type="CDD" id="cd09021">
    <property type="entry name" value="Aldose_epim_Ec_YphB"/>
    <property type="match status" value="1"/>
</dbReference>
<comment type="caution">
    <text evidence="1">The sequence shown here is derived from an EMBL/GenBank/DDBJ whole genome shotgun (WGS) entry which is preliminary data.</text>
</comment>
<protein>
    <submittedName>
        <fullName evidence="1">Aldose 1-epimerase</fullName>
        <ecNumber evidence="1">5.1.3.3</ecNumber>
    </submittedName>
</protein>
<dbReference type="GO" id="GO:0030246">
    <property type="term" value="F:carbohydrate binding"/>
    <property type="evidence" value="ECO:0007669"/>
    <property type="project" value="InterPro"/>
</dbReference>
<dbReference type="Pfam" id="PF01263">
    <property type="entry name" value="Aldose_epim"/>
    <property type="match status" value="1"/>
</dbReference>
<keyword evidence="2" id="KW-1185">Reference proteome</keyword>
<dbReference type="RefSeq" id="WP_331371032.1">
    <property type="nucleotide sequence ID" value="NZ_JACHBI010000002.1"/>
</dbReference>
<dbReference type="InterPro" id="IPR014718">
    <property type="entry name" value="GH-type_carb-bd"/>
</dbReference>
<dbReference type="SUPFAM" id="SSF74650">
    <property type="entry name" value="Galactose mutarotase-like"/>
    <property type="match status" value="1"/>
</dbReference>
<proteinExistence type="predicted"/>
<gene>
    <name evidence="1" type="ORF">GGD50_001782</name>
</gene>
<dbReference type="Gene3D" id="2.70.98.10">
    <property type="match status" value="1"/>
</dbReference>
<dbReference type="Proteomes" id="UP000549882">
    <property type="component" value="Unassembled WGS sequence"/>
</dbReference>
<evidence type="ECO:0000313" key="2">
    <source>
        <dbReference type="Proteomes" id="UP000549882"/>
    </source>
</evidence>
<dbReference type="EMBL" id="JACHBI010000002">
    <property type="protein sequence ID" value="MBB5573178.1"/>
    <property type="molecule type" value="Genomic_DNA"/>
</dbReference>
<dbReference type="EC" id="5.1.3.3" evidence="1"/>
<evidence type="ECO:0000313" key="1">
    <source>
        <dbReference type="EMBL" id="MBB5573178.1"/>
    </source>
</evidence>
<sequence length="316" mass="35532">MKTTVPAEFTHAHGGQGLEMTVVELTGSSLTARLSTRGGIVLGLWWERNGMRLPLLREARSDDADALSSACYPLVPFGNRVMGNRFTFRGKDYVLKPNTDWDSHYLHGEGWQSEWAVLSRSGSEVEFGFSHEGDGTPYVYEVRQRFAIRDDRFDMHLHVRNLGAEALPFGLGWHPYFPMTPATTLKAPARRFWTEVEGWLPGEAADIPGDLDFATARGLPHRWVNNGFEGWNGVAEIAWPEHDARLHLTADRRLKHYFIFISDAGFDPGFQRDYFCFEPMSHLANGQNLPDLGDLTVLEPGEAMTAGLQLRPETIA</sequence>
<dbReference type="InterPro" id="IPR008183">
    <property type="entry name" value="Aldose_1/G6P_1-epimerase"/>
</dbReference>
<dbReference type="GO" id="GO:0004034">
    <property type="term" value="F:aldose 1-epimerase activity"/>
    <property type="evidence" value="ECO:0007669"/>
    <property type="project" value="UniProtKB-EC"/>
</dbReference>
<organism evidence="1 2">
    <name type="scientific">Rhizobium paranaense</name>
    <dbReference type="NCBI Taxonomy" id="1650438"/>
    <lineage>
        <taxon>Bacteria</taxon>
        <taxon>Pseudomonadati</taxon>
        <taxon>Pseudomonadota</taxon>
        <taxon>Alphaproteobacteria</taxon>
        <taxon>Hyphomicrobiales</taxon>
        <taxon>Rhizobiaceae</taxon>
        <taxon>Rhizobium/Agrobacterium group</taxon>
        <taxon>Rhizobium</taxon>
    </lineage>
</organism>
<dbReference type="GO" id="GO:0005975">
    <property type="term" value="P:carbohydrate metabolic process"/>
    <property type="evidence" value="ECO:0007669"/>
    <property type="project" value="InterPro"/>
</dbReference>
<accession>A0A7W8XPG3</accession>
<reference evidence="1 2" key="1">
    <citation type="submission" date="2020-08" db="EMBL/GenBank/DDBJ databases">
        <title>Genomic Encyclopedia of Type Strains, Phase IV (KMG-V): Genome sequencing to study the core and pangenomes of soil and plant-associated prokaryotes.</title>
        <authorList>
            <person name="Whitman W."/>
        </authorList>
    </citation>
    <scope>NUCLEOTIDE SEQUENCE [LARGE SCALE GENOMIC DNA]</scope>
    <source>
        <strain evidence="1 2">SEMIA 4064</strain>
    </source>
</reference>
<keyword evidence="1" id="KW-0413">Isomerase</keyword>
<dbReference type="InterPro" id="IPR011013">
    <property type="entry name" value="Gal_mutarotase_sf_dom"/>
</dbReference>
<dbReference type="AlphaFoldDB" id="A0A7W8XPG3"/>